<evidence type="ECO:0000256" key="1">
    <source>
        <dbReference type="ARBA" id="ARBA00009589"/>
    </source>
</evidence>
<sequence length="604" mass="71326">MWIVGGGGGRGVVVGSTTSRWLLAKWKALNSSPRVLTRYFVYFSYTHPIIHRPSRHVIWKKPVLYCSTRPPWTPNLQEDYSKRSLDDHLGYQGEIFCNRSLNMQSIEAVGFDMDYTLAQYTPETFEVLAYEGALKRLVHIGYPKQILEWKYDPSYYLRGLIIDKGRGNILKMDRHKYVKLAYHGFKPLSKAQREKLYDQEPLTPTSLHDSNYVPLDTLFSLPDAYLFSQLIQLADEHPELLNRSYSSIFDDVRRAVDICHRDGYIKDKVAIEPSYYVEKDPYLFDTLKLLKKSGRKLFLLTNSLWEYSNVLMNYLWGNPSGKYTLDWMDYFDLVIVGAAKPTFLVDQNLPLYRVDPHSGQLKNAELFDFYSDYDHLAHGKLFQGGNWRYLHHLLRVSSGSSILYVGDHMYSDILRTKSQLGWRTMLVIPELEREVNIMQQESMQRQHMEELRRLRDDLDEWLDRLESELVQATEEEQQQETSISNRMETIQAELHQAQKEYQRTKEALDIALNTYDSKFHPIWGQLFKTGYQNSYFAHQVETYACLYTSRVSNIRLVSPEIHFRCMVDYMPHDRLEEAPFRRLMRRRLRLRRQMLEEKQSVKDD</sequence>
<evidence type="ECO:0000256" key="5">
    <source>
        <dbReference type="PIRSR" id="PIRSR017434-1"/>
    </source>
</evidence>
<dbReference type="InterPro" id="IPR023214">
    <property type="entry name" value="HAD_sf"/>
</dbReference>
<dbReference type="GO" id="GO:0046872">
    <property type="term" value="F:metal ion binding"/>
    <property type="evidence" value="ECO:0007669"/>
    <property type="project" value="UniProtKB-KW"/>
</dbReference>
<gene>
    <name evidence="8" type="ORF">GAYE_SCF18G3863</name>
</gene>
<dbReference type="AlphaFoldDB" id="A0AAV9IEW0"/>
<keyword evidence="9" id="KW-1185">Reference proteome</keyword>
<dbReference type="GO" id="GO:0008253">
    <property type="term" value="F:5'-nucleotidase activity"/>
    <property type="evidence" value="ECO:0007669"/>
    <property type="project" value="TreeGrafter"/>
</dbReference>
<name>A0AAV9IEW0_9RHOD</name>
<evidence type="ECO:0000313" key="8">
    <source>
        <dbReference type="EMBL" id="KAK4525954.1"/>
    </source>
</evidence>
<feature type="coiled-coil region" evidence="7">
    <location>
        <begin position="437"/>
        <end position="514"/>
    </location>
</feature>
<comment type="cofactor">
    <cofactor evidence="6">
        <name>Mg(2+)</name>
        <dbReference type="ChEBI" id="CHEBI:18420"/>
    </cofactor>
    <text evidence="6">Binds 1 Mg(2+) ion per subunit.</text>
</comment>
<dbReference type="Gene3D" id="3.40.50.1000">
    <property type="entry name" value="HAD superfamily/HAD-like"/>
    <property type="match status" value="2"/>
</dbReference>
<dbReference type="PANTHER" id="PTHR12103:SF15">
    <property type="entry name" value="CYTOSOLIC PURINE 5'-NUCLEOTIDASE"/>
    <property type="match status" value="1"/>
</dbReference>
<keyword evidence="2 6" id="KW-0479">Metal-binding</keyword>
<dbReference type="InterPro" id="IPR008380">
    <property type="entry name" value="HAD-SF_hydro_IG_5-nucl"/>
</dbReference>
<dbReference type="SUPFAM" id="SSF56784">
    <property type="entry name" value="HAD-like"/>
    <property type="match status" value="1"/>
</dbReference>
<comment type="similarity">
    <text evidence="1">Belongs to the 5'(3')-deoxyribonucleotidase family.</text>
</comment>
<keyword evidence="4 6" id="KW-0460">Magnesium</keyword>
<keyword evidence="3" id="KW-0378">Hydrolase</keyword>
<feature type="binding site" evidence="6">
    <location>
        <position position="114"/>
    </location>
    <ligand>
        <name>GMP</name>
        <dbReference type="ChEBI" id="CHEBI:58115"/>
    </ligand>
</feature>
<evidence type="ECO:0000256" key="3">
    <source>
        <dbReference type="ARBA" id="ARBA00022801"/>
    </source>
</evidence>
<organism evidence="8 9">
    <name type="scientific">Galdieria yellowstonensis</name>
    <dbReference type="NCBI Taxonomy" id="3028027"/>
    <lineage>
        <taxon>Eukaryota</taxon>
        <taxon>Rhodophyta</taxon>
        <taxon>Bangiophyceae</taxon>
        <taxon>Galdieriales</taxon>
        <taxon>Galdieriaceae</taxon>
        <taxon>Galdieria</taxon>
    </lineage>
</organism>
<dbReference type="NCBIfam" id="TIGR02244">
    <property type="entry name" value="HAD-IG-Ncltidse"/>
    <property type="match status" value="1"/>
</dbReference>
<reference evidence="8 9" key="1">
    <citation type="submission" date="2022-07" db="EMBL/GenBank/DDBJ databases">
        <title>Genome-wide signatures of adaptation to extreme environments.</title>
        <authorList>
            <person name="Cho C.H."/>
            <person name="Yoon H.S."/>
        </authorList>
    </citation>
    <scope>NUCLEOTIDE SEQUENCE [LARGE SCALE GENOMIC DNA]</scope>
    <source>
        <strain evidence="8 9">108.79 E11</strain>
    </source>
</reference>
<comment type="caution">
    <text evidence="8">The sequence shown here is derived from an EMBL/GenBank/DDBJ whole genome shotgun (WGS) entry which is preliminary data.</text>
</comment>
<dbReference type="EMBL" id="JANCYU010000035">
    <property type="protein sequence ID" value="KAK4525954.1"/>
    <property type="molecule type" value="Genomic_DNA"/>
</dbReference>
<feature type="active site" description="Nucleophile" evidence="5">
    <location>
        <position position="112"/>
    </location>
</feature>
<accession>A0AAV9IEW0</accession>
<feature type="active site" description="Proton donor" evidence="5">
    <location>
        <position position="114"/>
    </location>
</feature>
<dbReference type="PIRSF" id="PIRSF017434">
    <property type="entry name" value="Purine_5'-nucleotidase"/>
    <property type="match status" value="1"/>
</dbReference>
<proteinExistence type="inferred from homology"/>
<protein>
    <recommendedName>
        <fullName evidence="10">5'-nucleotidase</fullName>
    </recommendedName>
</protein>
<evidence type="ECO:0000256" key="4">
    <source>
        <dbReference type="ARBA" id="ARBA00022842"/>
    </source>
</evidence>
<dbReference type="Pfam" id="PF05761">
    <property type="entry name" value="5_nucleotid"/>
    <property type="match status" value="1"/>
</dbReference>
<keyword evidence="7" id="KW-0175">Coiled coil</keyword>
<evidence type="ECO:0008006" key="10">
    <source>
        <dbReference type="Google" id="ProtNLM"/>
    </source>
</evidence>
<dbReference type="PANTHER" id="PTHR12103">
    <property type="entry name" value="5'-NUCLEOTIDASE DOMAIN-CONTAINING"/>
    <property type="match status" value="1"/>
</dbReference>
<feature type="binding site" evidence="6">
    <location>
        <position position="407"/>
    </location>
    <ligand>
        <name>Mg(2+)</name>
        <dbReference type="ChEBI" id="CHEBI:18420"/>
    </ligand>
</feature>
<evidence type="ECO:0000256" key="2">
    <source>
        <dbReference type="ARBA" id="ARBA00022723"/>
    </source>
</evidence>
<feature type="binding site" evidence="6">
    <location>
        <position position="112"/>
    </location>
    <ligand>
        <name>Mg(2+)</name>
        <dbReference type="ChEBI" id="CHEBI:18420"/>
    </ligand>
</feature>
<evidence type="ECO:0000256" key="7">
    <source>
        <dbReference type="SAM" id="Coils"/>
    </source>
</evidence>
<evidence type="ECO:0000313" key="9">
    <source>
        <dbReference type="Proteomes" id="UP001300502"/>
    </source>
</evidence>
<dbReference type="InterPro" id="IPR036412">
    <property type="entry name" value="HAD-like_sf"/>
</dbReference>
<dbReference type="InterPro" id="IPR016695">
    <property type="entry name" value="Pur_nucleotidase"/>
</dbReference>
<dbReference type="Proteomes" id="UP001300502">
    <property type="component" value="Unassembled WGS sequence"/>
</dbReference>
<evidence type="ECO:0000256" key="6">
    <source>
        <dbReference type="PIRSR" id="PIRSR017434-2"/>
    </source>
</evidence>